<sequence>MSIITQNQNTQICSANNTQIFNPTQFLKQDSKIILANKFSQSTRDALSIDVYENENSILMDLMNHDCDKPKYIMKLEQDTKLIQDLFEMYSQLPKFIDITQSKPEIPIFNRIDVLKSDSAEIKKFIRNVNSEMIGFYCNHNTIDEKCEHVFKNMTDVYNSDEYREYESFINCLIMSISSIIHYEENNGYPESPEEEKLGMKPYDLRAQYSCYPSDYRLKKVIRKIITLNGKISEFNSKTNKRCNRCEAAIRKYDYYLFEINRMREELEEQNKIDESYAEQPGENKYDMKEFMNKNYPTINRFLLKDVQQKFKSTFKINLTFEQLKEKLEQTGMFNVTNVSRTMYVNRK</sequence>
<keyword evidence="2" id="KW-1185">Reference proteome</keyword>
<comment type="caution">
    <text evidence="1">The sequence shown here is derived from an EMBL/GenBank/DDBJ whole genome shotgun (WGS) entry which is preliminary data.</text>
</comment>
<name>A0ABR2KXX9_9EUKA</name>
<dbReference type="Pfam" id="PF12943">
    <property type="entry name" value="DUF3839"/>
    <property type="match status" value="2"/>
</dbReference>
<dbReference type="InterPro" id="IPR024365">
    <property type="entry name" value="DUF3839"/>
</dbReference>
<organism evidence="1 2">
    <name type="scientific">Tritrichomonas musculus</name>
    <dbReference type="NCBI Taxonomy" id="1915356"/>
    <lineage>
        <taxon>Eukaryota</taxon>
        <taxon>Metamonada</taxon>
        <taxon>Parabasalia</taxon>
        <taxon>Tritrichomonadida</taxon>
        <taxon>Tritrichomonadidae</taxon>
        <taxon>Tritrichomonas</taxon>
    </lineage>
</organism>
<dbReference type="EMBL" id="JAPFFF010000002">
    <property type="protein sequence ID" value="KAK8895957.1"/>
    <property type="molecule type" value="Genomic_DNA"/>
</dbReference>
<proteinExistence type="predicted"/>
<evidence type="ECO:0000313" key="1">
    <source>
        <dbReference type="EMBL" id="KAK8895957.1"/>
    </source>
</evidence>
<evidence type="ECO:0000313" key="2">
    <source>
        <dbReference type="Proteomes" id="UP001470230"/>
    </source>
</evidence>
<accession>A0ABR2KXX9</accession>
<gene>
    <name evidence="1" type="ORF">M9Y10_013843</name>
</gene>
<protein>
    <submittedName>
        <fullName evidence="1">Uncharacterized protein</fullName>
    </submittedName>
</protein>
<dbReference type="Proteomes" id="UP001470230">
    <property type="component" value="Unassembled WGS sequence"/>
</dbReference>
<reference evidence="1 2" key="1">
    <citation type="submission" date="2024-04" db="EMBL/GenBank/DDBJ databases">
        <title>Tritrichomonas musculus Genome.</title>
        <authorList>
            <person name="Alves-Ferreira E."/>
            <person name="Grigg M."/>
            <person name="Lorenzi H."/>
            <person name="Galac M."/>
        </authorList>
    </citation>
    <scope>NUCLEOTIDE SEQUENCE [LARGE SCALE GENOMIC DNA]</scope>
    <source>
        <strain evidence="1 2">EAF2021</strain>
    </source>
</reference>